<dbReference type="Gene3D" id="1.10.10.60">
    <property type="entry name" value="Homeodomain-like"/>
    <property type="match status" value="1"/>
</dbReference>
<dbReference type="SUPFAM" id="SSF46689">
    <property type="entry name" value="Homeodomain-like"/>
    <property type="match status" value="1"/>
</dbReference>
<dbReference type="PROSITE" id="PS00676">
    <property type="entry name" value="SIGMA54_INTERACT_2"/>
    <property type="match status" value="1"/>
</dbReference>
<evidence type="ECO:0000313" key="8">
    <source>
        <dbReference type="EMBL" id="BCS94961.1"/>
    </source>
</evidence>
<keyword evidence="4" id="KW-0238">DNA-binding</keyword>
<keyword evidence="3" id="KW-0805">Transcription regulation</keyword>
<dbReference type="InterPro" id="IPR002078">
    <property type="entry name" value="Sigma_54_int"/>
</dbReference>
<proteinExistence type="predicted"/>
<dbReference type="SUPFAM" id="SSF52540">
    <property type="entry name" value="P-loop containing nucleoside triphosphate hydrolases"/>
    <property type="match status" value="1"/>
</dbReference>
<sequence>MIVQMDRFREVVRCICGSLDLDKALFDVFHYLKDELPLEGLAITRYEADRRRARLIAMAYEDGGLLVDKVFPLSDAAWKSITAWQRESRSATTPWIRDHTHPINREIFRLVQQMIPGFHLRETSVFSSLTCGLTVGQNLIGNLTFVVEGQELYHTRHAEIVTEVKEPFAIALSNALRYMDLVQDHKALQQESQQATAEVMVGGDTGLREVRSMVAQVAPTDTPVLLLGETGTGKEVVAAEVHKLSSRSAAPLIRLNCGAIPESLVDSELFGHEKGAFTGAIDTKPGRFERADGGTLFLDEIGELPPAVQVKLLRVLQSGEFERVGGGETLRVDVRIIAATHRRLPEMVADGRFRQDLWYRLNIFPVQIPPLRDRKEDISLLLGHFIRTKVREMNLGDPPPLADGEVASLMAYDWPGNVRELQNLVERALILSQGGALRFPVLTPALTTPPSHQAGAWSPQDLAMDSAIAGHIRFVLEKSRGKIAGPGGAAELLGMNPNTLRSRMKKLGISFPAERGPYRRGE</sequence>
<keyword evidence="2" id="KW-0067">ATP-binding</keyword>
<evidence type="ECO:0000256" key="3">
    <source>
        <dbReference type="ARBA" id="ARBA00023015"/>
    </source>
</evidence>
<dbReference type="InterPro" id="IPR058031">
    <property type="entry name" value="AAA_lid_NorR"/>
</dbReference>
<dbReference type="PROSITE" id="PS00688">
    <property type="entry name" value="SIGMA54_INTERACT_3"/>
    <property type="match status" value="1"/>
</dbReference>
<feature type="domain" description="Sigma-54 factor interaction" evidence="7">
    <location>
        <begin position="200"/>
        <end position="430"/>
    </location>
</feature>
<dbReference type="InterPro" id="IPR025944">
    <property type="entry name" value="Sigma_54_int_dom_CS"/>
</dbReference>
<keyword evidence="9" id="KW-1185">Reference proteome</keyword>
<name>A0ABM7PCN4_9BACT</name>
<dbReference type="InterPro" id="IPR025662">
    <property type="entry name" value="Sigma_54_int_dom_ATP-bd_1"/>
</dbReference>
<dbReference type="Pfam" id="PF00158">
    <property type="entry name" value="Sigma54_activat"/>
    <property type="match status" value="1"/>
</dbReference>
<dbReference type="PANTHER" id="PTHR32071">
    <property type="entry name" value="TRANSCRIPTIONAL REGULATORY PROTEIN"/>
    <property type="match status" value="1"/>
</dbReference>
<dbReference type="InterPro" id="IPR025943">
    <property type="entry name" value="Sigma_54_int_dom_ATP-bd_2"/>
</dbReference>
<evidence type="ECO:0000256" key="5">
    <source>
        <dbReference type="ARBA" id="ARBA00023159"/>
    </source>
</evidence>
<dbReference type="InterPro" id="IPR027417">
    <property type="entry name" value="P-loop_NTPase"/>
</dbReference>
<dbReference type="Gene3D" id="3.40.50.300">
    <property type="entry name" value="P-loop containing nucleotide triphosphate hydrolases"/>
    <property type="match status" value="1"/>
</dbReference>
<evidence type="ECO:0000256" key="2">
    <source>
        <dbReference type="ARBA" id="ARBA00022840"/>
    </source>
</evidence>
<organism evidence="8 9">
    <name type="scientific">Desulfoluna limicola</name>
    <dbReference type="NCBI Taxonomy" id="2810562"/>
    <lineage>
        <taxon>Bacteria</taxon>
        <taxon>Pseudomonadati</taxon>
        <taxon>Thermodesulfobacteriota</taxon>
        <taxon>Desulfobacteria</taxon>
        <taxon>Desulfobacterales</taxon>
        <taxon>Desulfolunaceae</taxon>
        <taxon>Desulfoluna</taxon>
    </lineage>
</organism>
<accession>A0ABM7PCN4</accession>
<gene>
    <name evidence="8" type="ORF">DSLASN_05930</name>
</gene>
<dbReference type="PROSITE" id="PS50045">
    <property type="entry name" value="SIGMA54_INTERACT_4"/>
    <property type="match status" value="1"/>
</dbReference>
<dbReference type="Pfam" id="PF25601">
    <property type="entry name" value="AAA_lid_14"/>
    <property type="match status" value="1"/>
</dbReference>
<dbReference type="InterPro" id="IPR029016">
    <property type="entry name" value="GAF-like_dom_sf"/>
</dbReference>
<keyword evidence="1" id="KW-0547">Nucleotide-binding</keyword>
<dbReference type="InterPro" id="IPR003593">
    <property type="entry name" value="AAA+_ATPase"/>
</dbReference>
<dbReference type="Gene3D" id="1.10.8.60">
    <property type="match status" value="1"/>
</dbReference>
<evidence type="ECO:0000313" key="9">
    <source>
        <dbReference type="Proteomes" id="UP001320148"/>
    </source>
</evidence>
<reference evidence="8 9" key="1">
    <citation type="submission" date="2021-02" db="EMBL/GenBank/DDBJ databases">
        <title>Complete genome of Desulfoluna sp. strain ASN36.</title>
        <authorList>
            <person name="Takahashi A."/>
            <person name="Kojima H."/>
            <person name="Fukui M."/>
        </authorList>
    </citation>
    <scope>NUCLEOTIDE SEQUENCE [LARGE SCALE GENOMIC DNA]</scope>
    <source>
        <strain evidence="8 9">ASN36</strain>
    </source>
</reference>
<dbReference type="PROSITE" id="PS00675">
    <property type="entry name" value="SIGMA54_INTERACT_1"/>
    <property type="match status" value="1"/>
</dbReference>
<evidence type="ECO:0000259" key="7">
    <source>
        <dbReference type="PROSITE" id="PS50045"/>
    </source>
</evidence>
<dbReference type="SMART" id="SM00382">
    <property type="entry name" value="AAA"/>
    <property type="match status" value="1"/>
</dbReference>
<keyword evidence="5" id="KW-0010">Activator</keyword>
<keyword evidence="6" id="KW-0804">Transcription</keyword>
<evidence type="ECO:0000256" key="4">
    <source>
        <dbReference type="ARBA" id="ARBA00023125"/>
    </source>
</evidence>
<dbReference type="SUPFAM" id="SSF55781">
    <property type="entry name" value="GAF domain-like"/>
    <property type="match status" value="1"/>
</dbReference>
<dbReference type="InterPro" id="IPR009057">
    <property type="entry name" value="Homeodomain-like_sf"/>
</dbReference>
<evidence type="ECO:0000256" key="1">
    <source>
        <dbReference type="ARBA" id="ARBA00022741"/>
    </source>
</evidence>
<dbReference type="Proteomes" id="UP001320148">
    <property type="component" value="Chromosome"/>
</dbReference>
<dbReference type="CDD" id="cd00009">
    <property type="entry name" value="AAA"/>
    <property type="match status" value="1"/>
</dbReference>
<dbReference type="Gene3D" id="3.30.450.40">
    <property type="match status" value="1"/>
</dbReference>
<protein>
    <submittedName>
        <fullName evidence="8">ATPase AAA</fullName>
    </submittedName>
</protein>
<evidence type="ECO:0000256" key="6">
    <source>
        <dbReference type="ARBA" id="ARBA00023163"/>
    </source>
</evidence>
<dbReference type="PANTHER" id="PTHR32071:SF117">
    <property type="entry name" value="PTS-DEPENDENT DIHYDROXYACETONE KINASE OPERON REGULATORY PROTEIN-RELATED"/>
    <property type="match status" value="1"/>
</dbReference>
<dbReference type="EMBL" id="AP024488">
    <property type="protein sequence ID" value="BCS94961.1"/>
    <property type="molecule type" value="Genomic_DNA"/>
</dbReference>